<dbReference type="EMBL" id="JAYWTM010000022">
    <property type="protein sequence ID" value="MEC5344407.1"/>
    <property type="molecule type" value="Genomic_DNA"/>
</dbReference>
<proteinExistence type="predicted"/>
<dbReference type="PIRSF" id="PIRSF018297">
    <property type="entry name" value="Doc"/>
    <property type="match status" value="1"/>
</dbReference>
<organism evidence="2 3">
    <name type="scientific">Brenneria populi</name>
    <dbReference type="NCBI Taxonomy" id="1505588"/>
    <lineage>
        <taxon>Bacteria</taxon>
        <taxon>Pseudomonadati</taxon>
        <taxon>Pseudomonadota</taxon>
        <taxon>Gammaproteobacteria</taxon>
        <taxon>Enterobacterales</taxon>
        <taxon>Pectobacteriaceae</taxon>
        <taxon>Brenneria</taxon>
    </lineage>
</organism>
<evidence type="ECO:0000313" key="3">
    <source>
        <dbReference type="Proteomes" id="UP001309705"/>
    </source>
</evidence>
<sequence length="127" mass="14042">MIFFLTLEQVIVLHDDQLAMHGGLPGFRDRSVIEGMIARVENLHGYEGEKDLFTLASAYLLAIARGHGFNDANKRTALALALVFLEMNGISVFPPVEYADYVVEAAQGLHDIHHVSESLRKLGNAHD</sequence>
<dbReference type="PANTHER" id="PTHR39426">
    <property type="entry name" value="HOMOLOGY TO DEATH-ON-CURING PROTEIN OF PHAGE P1"/>
    <property type="match status" value="1"/>
</dbReference>
<evidence type="ECO:0000313" key="2">
    <source>
        <dbReference type="EMBL" id="MEC5344407.1"/>
    </source>
</evidence>
<gene>
    <name evidence="2" type="ORF">VSX58_17580</name>
</gene>
<accession>A0ABU6JUT9</accession>
<name>A0ABU6JUT9_9GAMM</name>
<feature type="domain" description="Fido" evidence="1">
    <location>
        <begin position="5"/>
        <end position="121"/>
    </location>
</feature>
<dbReference type="PANTHER" id="PTHR39426:SF1">
    <property type="entry name" value="HOMOLOGY TO DEATH-ON-CURING PROTEIN OF PHAGE P1"/>
    <property type="match status" value="1"/>
</dbReference>
<keyword evidence="3" id="KW-1185">Reference proteome</keyword>
<dbReference type="PROSITE" id="PS51459">
    <property type="entry name" value="FIDO"/>
    <property type="match status" value="1"/>
</dbReference>
<dbReference type="RefSeq" id="WP_327619229.1">
    <property type="nucleotide sequence ID" value="NZ_JAYWTM010000022.1"/>
</dbReference>
<evidence type="ECO:0000259" key="1">
    <source>
        <dbReference type="PROSITE" id="PS51459"/>
    </source>
</evidence>
<dbReference type="Gene3D" id="1.20.120.1870">
    <property type="entry name" value="Fic/DOC protein, Fido domain"/>
    <property type="match status" value="1"/>
</dbReference>
<dbReference type="Pfam" id="PF02661">
    <property type="entry name" value="Fic"/>
    <property type="match status" value="1"/>
</dbReference>
<dbReference type="InterPro" id="IPR003812">
    <property type="entry name" value="Fido"/>
</dbReference>
<protein>
    <submittedName>
        <fullName evidence="2">Type II toxin-antitoxin system death-on-curing family toxin</fullName>
    </submittedName>
</protein>
<comment type="caution">
    <text evidence="2">The sequence shown here is derived from an EMBL/GenBank/DDBJ whole genome shotgun (WGS) entry which is preliminary data.</text>
</comment>
<dbReference type="Proteomes" id="UP001309705">
    <property type="component" value="Unassembled WGS sequence"/>
</dbReference>
<dbReference type="InterPro" id="IPR006440">
    <property type="entry name" value="Doc"/>
</dbReference>
<dbReference type="InterPro" id="IPR053737">
    <property type="entry name" value="Type_II_TA_Toxin"/>
</dbReference>
<reference evidence="2 3" key="1">
    <citation type="journal article" date="2017" name="Int. J. Syst. Evol. Microbiol.">
        <title>Brenneria populi subsp. brevivirga subsp. nov. isolated from symptomatic bark of Populus x euramericana canker, and description of Brenneria populi subsp. populi subsp. nov.</title>
        <authorList>
            <person name="Zheng M.H."/>
            <person name="Piao C.G."/>
            <person name="Xue H."/>
            <person name="Guo M.W."/>
            <person name="Li Y."/>
        </authorList>
    </citation>
    <scope>NUCLEOTIDE SEQUENCE [LARGE SCALE GENOMIC DNA]</scope>
    <source>
        <strain evidence="2 3">D9-5</strain>
    </source>
</reference>
<dbReference type="NCBIfam" id="TIGR01550">
    <property type="entry name" value="DOC_P1"/>
    <property type="match status" value="1"/>
</dbReference>